<dbReference type="Pfam" id="PF01535">
    <property type="entry name" value="PPR"/>
    <property type="match status" value="4"/>
</dbReference>
<feature type="repeat" description="PPR" evidence="3">
    <location>
        <begin position="168"/>
        <end position="202"/>
    </location>
</feature>
<proteinExistence type="inferred from homology"/>
<dbReference type="GO" id="GO:0003729">
    <property type="term" value="F:mRNA binding"/>
    <property type="evidence" value="ECO:0007669"/>
    <property type="project" value="UniProtKB-ARBA"/>
</dbReference>
<dbReference type="OrthoDB" id="185373at2759"/>
<dbReference type="FunFam" id="1.25.40.10:FF:000073">
    <property type="entry name" value="Pentatricopeptide repeat-containing protein chloroplastic"/>
    <property type="match status" value="1"/>
</dbReference>
<dbReference type="GO" id="GO:0009451">
    <property type="term" value="P:RNA modification"/>
    <property type="evidence" value="ECO:0007669"/>
    <property type="project" value="InterPro"/>
</dbReference>
<feature type="repeat" description="PPR" evidence="3">
    <location>
        <begin position="39"/>
        <end position="73"/>
    </location>
</feature>
<keyword evidence="4" id="KW-1185">Reference proteome</keyword>
<evidence type="ECO:0000313" key="5">
    <source>
        <dbReference type="RefSeq" id="XP_029124281.1"/>
    </source>
</evidence>
<dbReference type="Pfam" id="PF13041">
    <property type="entry name" value="PPR_2"/>
    <property type="match status" value="2"/>
</dbReference>
<keyword evidence="2" id="KW-0677">Repeat</keyword>
<dbReference type="FunFam" id="1.25.40.10:FF:000351">
    <property type="entry name" value="Pentatricopeptide repeat-containing protein"/>
    <property type="match status" value="1"/>
</dbReference>
<dbReference type="AlphaFoldDB" id="A0A8N4FDM5"/>
<evidence type="ECO:0000256" key="1">
    <source>
        <dbReference type="ARBA" id="ARBA00006643"/>
    </source>
</evidence>
<dbReference type="PANTHER" id="PTHR47926:SF452">
    <property type="entry name" value="PENTATRICOPEPTIDE REPEAT-CONTAINING PROTEIN"/>
    <property type="match status" value="1"/>
</dbReference>
<comment type="similarity">
    <text evidence="1">Belongs to the PPR family. PCMP-H subfamily.</text>
</comment>
<organism evidence="4 5">
    <name type="scientific">Elaeis guineensis var. tenera</name>
    <name type="common">Oil palm</name>
    <dbReference type="NCBI Taxonomy" id="51953"/>
    <lineage>
        <taxon>Eukaryota</taxon>
        <taxon>Viridiplantae</taxon>
        <taxon>Streptophyta</taxon>
        <taxon>Embryophyta</taxon>
        <taxon>Tracheophyta</taxon>
        <taxon>Spermatophyta</taxon>
        <taxon>Magnoliopsida</taxon>
        <taxon>Liliopsida</taxon>
        <taxon>Arecaceae</taxon>
        <taxon>Arecoideae</taxon>
        <taxon>Cocoseae</taxon>
        <taxon>Elaeidinae</taxon>
        <taxon>Elaeis</taxon>
    </lineage>
</organism>
<dbReference type="PANTHER" id="PTHR47926">
    <property type="entry name" value="PENTATRICOPEPTIDE REPEAT-CONTAINING PROTEIN"/>
    <property type="match status" value="1"/>
</dbReference>
<evidence type="ECO:0000313" key="4">
    <source>
        <dbReference type="Proteomes" id="UP000504607"/>
    </source>
</evidence>
<feature type="repeat" description="PPR" evidence="3">
    <location>
        <begin position="374"/>
        <end position="408"/>
    </location>
</feature>
<gene>
    <name evidence="5" type="primary">LOC105058386</name>
</gene>
<sequence length="590" mass="65128">MVMILKRLGALLQQCSKTKASDHGATIHAVIIKMGLGSDLVLSNHLINMYAKCNNFKAAHKVFDEMPNRNLVSWSAIIAGYDQSGKPLMALDVFARMRLQPNEYIYASVLSACASMLALNQGKQVHAHSLKSGYDNISFVSNSLMSMYVKCGCFDDAFIIFSSVTEPNSVSYNAMITGFAENSQLDKGLELFRLMNRRGLHPDQFSYVAVCGICTSLEDLETGRGLHCQTIKLGLDSSAFVGNVILTMYSRCSSMEQVERVFQSITEKDVITCNTYIVACSHCGEHAKGLMVYREMEMMENAFGIRPDDFTLASALAACAELALIQYGRQIHARLIRTRVDLDVGVGNSIINMYAKCGCIAYSHNVFQRLLNRNLVSWNTMIVGLGNHGYGKNAVESFEQMKTAGAKPDSVTFIGLLTACSHAGLVDQGLAYYNSMQEIHSVSPKIEHLSCLVDMLGRAGRLEEAEMYVQVSPFVNDLVIWGSLLSSCRLYKDVIVGERVARKLLELQPSTSSPYVLLSSLYASDGRWDGVAEARRLLKGSGVKKEPGHSLIEVKGSCEKFTAGDFSHARIEEIIETLDNLNLKAKKFYL</sequence>
<dbReference type="InterPro" id="IPR046960">
    <property type="entry name" value="PPR_At4g14850-like_plant"/>
</dbReference>
<evidence type="ECO:0000256" key="2">
    <source>
        <dbReference type="ARBA" id="ARBA00022737"/>
    </source>
</evidence>
<reference evidence="5" key="1">
    <citation type="submission" date="2025-08" db="UniProtKB">
        <authorList>
            <consortium name="RefSeq"/>
        </authorList>
    </citation>
    <scope>IDENTIFICATION</scope>
</reference>
<dbReference type="RefSeq" id="XP_029124281.1">
    <property type="nucleotide sequence ID" value="XM_029268448.1"/>
</dbReference>
<dbReference type="Pfam" id="PF20431">
    <property type="entry name" value="E_motif"/>
    <property type="match status" value="1"/>
</dbReference>
<dbReference type="NCBIfam" id="TIGR00756">
    <property type="entry name" value="PPR"/>
    <property type="match status" value="3"/>
</dbReference>
<accession>A0A8N4FDM5</accession>
<dbReference type="InterPro" id="IPR046848">
    <property type="entry name" value="E_motif"/>
</dbReference>
<protein>
    <submittedName>
        <fullName evidence="5">Pentatricopeptide repeat-containing protein DOT4, chloroplastic-like</fullName>
    </submittedName>
</protein>
<dbReference type="PROSITE" id="PS51375">
    <property type="entry name" value="PPR"/>
    <property type="match status" value="3"/>
</dbReference>
<dbReference type="InterPro" id="IPR002885">
    <property type="entry name" value="PPR_rpt"/>
</dbReference>
<name>A0A8N4FDM5_ELAGV</name>
<evidence type="ECO:0000256" key="3">
    <source>
        <dbReference type="PROSITE-ProRule" id="PRU00708"/>
    </source>
</evidence>
<dbReference type="FunFam" id="1.25.40.10:FF:001103">
    <property type="entry name" value="Glycerol-3-phosphate dehydrogenase [NAD(+)]"/>
    <property type="match status" value="1"/>
</dbReference>
<dbReference type="Gene3D" id="1.25.40.10">
    <property type="entry name" value="Tetratricopeptide repeat domain"/>
    <property type="match status" value="4"/>
</dbReference>
<dbReference type="InterPro" id="IPR011990">
    <property type="entry name" value="TPR-like_helical_dom_sf"/>
</dbReference>
<dbReference type="FunFam" id="1.25.40.10:FF:000690">
    <property type="entry name" value="Pentatricopeptide repeat-containing protein"/>
    <property type="match status" value="1"/>
</dbReference>
<dbReference type="Proteomes" id="UP000504607">
    <property type="component" value="Chromosome 15"/>
</dbReference>